<keyword evidence="3 5" id="KW-1133">Transmembrane helix</keyword>
<feature type="transmembrane region" description="Helical" evidence="5">
    <location>
        <begin position="64"/>
        <end position="84"/>
    </location>
</feature>
<organism evidence="7 8">
    <name type="scientific">candidate division MSBL1 archaeon SCGC-AAA261D19</name>
    <dbReference type="NCBI Taxonomy" id="1698273"/>
    <lineage>
        <taxon>Archaea</taxon>
        <taxon>Methanobacteriati</taxon>
        <taxon>Methanobacteriota</taxon>
        <taxon>candidate division MSBL1</taxon>
    </lineage>
</organism>
<name>A0A133V841_9EURY</name>
<keyword evidence="2 5" id="KW-0812">Transmembrane</keyword>
<dbReference type="InterPro" id="IPR022764">
    <property type="entry name" value="Peptidase_S54_rhomboid_dom"/>
</dbReference>
<protein>
    <recommendedName>
        <fullName evidence="6">Peptidase S54 rhomboid domain-containing protein</fullName>
    </recommendedName>
</protein>
<evidence type="ECO:0000256" key="2">
    <source>
        <dbReference type="ARBA" id="ARBA00022692"/>
    </source>
</evidence>
<dbReference type="Proteomes" id="UP000070400">
    <property type="component" value="Unassembled WGS sequence"/>
</dbReference>
<dbReference type="InterPro" id="IPR050925">
    <property type="entry name" value="Rhomboid_protease_S54"/>
</dbReference>
<evidence type="ECO:0000256" key="1">
    <source>
        <dbReference type="ARBA" id="ARBA00004141"/>
    </source>
</evidence>
<sequence length="215" mass="23947">MFPLKDKNPTESRPILTVGLIALNLGIFIYTYFSGSFHEIIATYGMRPAEIMAGERLFTLLTSMFLHGGWLHVIGNIWFLWIFGDNIEDYLGKLRFLFFYFGVGYIASMTHAYLNSFSNIPTIGASGAIAGVLGAYLVKYPRAKVYTLIFFFFFTIVEVPAFAFLGGWIGIQVLSGTLEMAAGVQGPTAYWAHIGGFVGGVLLIFLLGRKREKKH</sequence>
<dbReference type="EMBL" id="LHXX01000011">
    <property type="protein sequence ID" value="KXB02606.1"/>
    <property type="molecule type" value="Genomic_DNA"/>
</dbReference>
<dbReference type="SUPFAM" id="SSF144091">
    <property type="entry name" value="Rhomboid-like"/>
    <property type="match status" value="1"/>
</dbReference>
<dbReference type="FunFam" id="1.20.1540.10:FF:000027">
    <property type="entry name" value="Rhomboid family intramembrane serine protease"/>
    <property type="match status" value="1"/>
</dbReference>
<accession>A0A133V841</accession>
<dbReference type="Gene3D" id="1.20.1540.10">
    <property type="entry name" value="Rhomboid-like"/>
    <property type="match status" value="1"/>
</dbReference>
<dbReference type="AlphaFoldDB" id="A0A133V841"/>
<comment type="subcellular location">
    <subcellularLocation>
        <location evidence="1">Membrane</location>
        <topology evidence="1">Multi-pass membrane protein</topology>
    </subcellularLocation>
</comment>
<evidence type="ECO:0000256" key="3">
    <source>
        <dbReference type="ARBA" id="ARBA00022989"/>
    </source>
</evidence>
<feature type="transmembrane region" description="Helical" evidence="5">
    <location>
        <begin position="145"/>
        <end position="169"/>
    </location>
</feature>
<comment type="caution">
    <text evidence="7">The sequence shown here is derived from an EMBL/GenBank/DDBJ whole genome shotgun (WGS) entry which is preliminary data.</text>
</comment>
<evidence type="ECO:0000313" key="8">
    <source>
        <dbReference type="Proteomes" id="UP000070400"/>
    </source>
</evidence>
<dbReference type="Pfam" id="PF01694">
    <property type="entry name" value="Rhomboid"/>
    <property type="match status" value="1"/>
</dbReference>
<keyword evidence="4 5" id="KW-0472">Membrane</keyword>
<reference evidence="7 8" key="1">
    <citation type="journal article" date="2016" name="Sci. Rep.">
        <title>Metabolic traits of an uncultured archaeal lineage -MSBL1- from brine pools of the Red Sea.</title>
        <authorList>
            <person name="Mwirichia R."/>
            <person name="Alam I."/>
            <person name="Rashid M."/>
            <person name="Vinu M."/>
            <person name="Ba-Alawi W."/>
            <person name="Anthony Kamau A."/>
            <person name="Kamanda Ngugi D."/>
            <person name="Goker M."/>
            <person name="Klenk H.P."/>
            <person name="Bajic V."/>
            <person name="Stingl U."/>
        </authorList>
    </citation>
    <scope>NUCLEOTIDE SEQUENCE [LARGE SCALE GENOMIC DNA]</scope>
    <source>
        <strain evidence="7">SCGC-AAA261D19</strain>
    </source>
</reference>
<evidence type="ECO:0000259" key="6">
    <source>
        <dbReference type="Pfam" id="PF01694"/>
    </source>
</evidence>
<dbReference type="GO" id="GO:0016020">
    <property type="term" value="C:membrane"/>
    <property type="evidence" value="ECO:0007669"/>
    <property type="project" value="UniProtKB-SubCell"/>
</dbReference>
<proteinExistence type="predicted"/>
<evidence type="ECO:0000256" key="4">
    <source>
        <dbReference type="ARBA" id="ARBA00023136"/>
    </source>
</evidence>
<dbReference type="InterPro" id="IPR035952">
    <property type="entry name" value="Rhomboid-like_sf"/>
</dbReference>
<gene>
    <name evidence="7" type="ORF">AKJ43_01340</name>
</gene>
<keyword evidence="8" id="KW-1185">Reference proteome</keyword>
<evidence type="ECO:0000313" key="7">
    <source>
        <dbReference type="EMBL" id="KXB02606.1"/>
    </source>
</evidence>
<feature type="transmembrane region" description="Helical" evidence="5">
    <location>
        <begin position="189"/>
        <end position="208"/>
    </location>
</feature>
<dbReference type="PANTHER" id="PTHR43731:SF26">
    <property type="entry name" value="RHOMBOID-LIKE PROTEIN 10, CHLOROPLASTIC"/>
    <property type="match status" value="1"/>
</dbReference>
<dbReference type="GO" id="GO:0004252">
    <property type="term" value="F:serine-type endopeptidase activity"/>
    <property type="evidence" value="ECO:0007669"/>
    <property type="project" value="InterPro"/>
</dbReference>
<feature type="transmembrane region" description="Helical" evidence="5">
    <location>
        <begin position="96"/>
        <end position="114"/>
    </location>
</feature>
<feature type="domain" description="Peptidase S54 rhomboid" evidence="6">
    <location>
        <begin position="56"/>
        <end position="209"/>
    </location>
</feature>
<feature type="transmembrane region" description="Helical" evidence="5">
    <location>
        <begin position="12"/>
        <end position="33"/>
    </location>
</feature>
<dbReference type="PANTHER" id="PTHR43731">
    <property type="entry name" value="RHOMBOID PROTEASE"/>
    <property type="match status" value="1"/>
</dbReference>
<evidence type="ECO:0000256" key="5">
    <source>
        <dbReference type="SAM" id="Phobius"/>
    </source>
</evidence>